<evidence type="ECO:0000256" key="1">
    <source>
        <dbReference type="SAM" id="Phobius"/>
    </source>
</evidence>
<dbReference type="AlphaFoldDB" id="A0A378Q479"/>
<feature type="transmembrane region" description="Helical" evidence="1">
    <location>
        <begin position="114"/>
        <end position="137"/>
    </location>
</feature>
<evidence type="ECO:0000313" key="2">
    <source>
        <dbReference type="EMBL" id="STY95492.1"/>
    </source>
</evidence>
<keyword evidence="1" id="KW-1133">Transmembrane helix</keyword>
<evidence type="ECO:0000313" key="3">
    <source>
        <dbReference type="Proteomes" id="UP000255193"/>
    </source>
</evidence>
<name>A0A378Q479_9GAMM</name>
<dbReference type="Proteomes" id="UP000255193">
    <property type="component" value="Unassembled WGS sequence"/>
</dbReference>
<feature type="transmembrane region" description="Helical" evidence="1">
    <location>
        <begin position="79"/>
        <end position="102"/>
    </location>
</feature>
<proteinExistence type="predicted"/>
<keyword evidence="1" id="KW-0812">Transmembrane</keyword>
<sequence>MPSPYDNNVTSSPMSSNYALSERVERLVPYNHISYALYLFSYFTAGLTWIIPIVMNYIKRDEVRGTWLYSHFDWQIKTFWYSIVFFIIGAIMLVMGYGSAILGFGTSGGASSVGWGGSLIGTLGLVVMVFTTLWHLYRIVRGWIALAQHKAVP</sequence>
<organism evidence="2 3">
    <name type="scientific">Faucicola atlantae</name>
    <dbReference type="NCBI Taxonomy" id="34059"/>
    <lineage>
        <taxon>Bacteria</taxon>
        <taxon>Pseudomonadati</taxon>
        <taxon>Pseudomonadota</taxon>
        <taxon>Gammaproteobacteria</taxon>
        <taxon>Moraxellales</taxon>
        <taxon>Moraxellaceae</taxon>
        <taxon>Faucicola</taxon>
    </lineage>
</organism>
<gene>
    <name evidence="2" type="ORF">NCTC11091_01286</name>
</gene>
<dbReference type="EMBL" id="UGQA01000001">
    <property type="protein sequence ID" value="STY95492.1"/>
    <property type="molecule type" value="Genomic_DNA"/>
</dbReference>
<feature type="transmembrane region" description="Helical" evidence="1">
    <location>
        <begin position="35"/>
        <end position="58"/>
    </location>
</feature>
<reference evidence="2 3" key="1">
    <citation type="submission" date="2018-06" db="EMBL/GenBank/DDBJ databases">
        <authorList>
            <consortium name="Pathogen Informatics"/>
            <person name="Doyle S."/>
        </authorList>
    </citation>
    <scope>NUCLEOTIDE SEQUENCE [LARGE SCALE GENOMIC DNA]</scope>
    <source>
        <strain evidence="2 3">NCTC11091</strain>
    </source>
</reference>
<keyword evidence="1" id="KW-0472">Membrane</keyword>
<accession>A0A378Q479</accession>
<protein>
    <submittedName>
        <fullName evidence="2">Predicted membrane protein</fullName>
    </submittedName>
</protein>